<reference evidence="2" key="1">
    <citation type="submission" date="2023-03" db="EMBL/GenBank/DDBJ databases">
        <title>Massive genome expansion in bonnet fungi (Mycena s.s.) driven by repeated elements and novel gene families across ecological guilds.</title>
        <authorList>
            <consortium name="Lawrence Berkeley National Laboratory"/>
            <person name="Harder C.B."/>
            <person name="Miyauchi S."/>
            <person name="Viragh M."/>
            <person name="Kuo A."/>
            <person name="Thoen E."/>
            <person name="Andreopoulos B."/>
            <person name="Lu D."/>
            <person name="Skrede I."/>
            <person name="Drula E."/>
            <person name="Henrissat B."/>
            <person name="Morin E."/>
            <person name="Kohler A."/>
            <person name="Barry K."/>
            <person name="LaButti K."/>
            <person name="Morin E."/>
            <person name="Salamov A."/>
            <person name="Lipzen A."/>
            <person name="Mereny Z."/>
            <person name="Hegedus B."/>
            <person name="Baldrian P."/>
            <person name="Stursova M."/>
            <person name="Weitz H."/>
            <person name="Taylor A."/>
            <person name="Grigoriev I.V."/>
            <person name="Nagy L.G."/>
            <person name="Martin F."/>
            <person name="Kauserud H."/>
        </authorList>
    </citation>
    <scope>NUCLEOTIDE SEQUENCE</scope>
    <source>
        <strain evidence="2">CBHHK002</strain>
    </source>
</reference>
<organism evidence="2 3">
    <name type="scientific">Mycena albidolilacea</name>
    <dbReference type="NCBI Taxonomy" id="1033008"/>
    <lineage>
        <taxon>Eukaryota</taxon>
        <taxon>Fungi</taxon>
        <taxon>Dikarya</taxon>
        <taxon>Basidiomycota</taxon>
        <taxon>Agaricomycotina</taxon>
        <taxon>Agaricomycetes</taxon>
        <taxon>Agaricomycetidae</taxon>
        <taxon>Agaricales</taxon>
        <taxon>Marasmiineae</taxon>
        <taxon>Mycenaceae</taxon>
        <taxon>Mycena</taxon>
    </lineage>
</organism>
<dbReference type="EMBL" id="JARIHO010000160">
    <property type="protein sequence ID" value="KAJ7300589.1"/>
    <property type="molecule type" value="Genomic_DNA"/>
</dbReference>
<proteinExistence type="predicted"/>
<feature type="region of interest" description="Disordered" evidence="1">
    <location>
        <begin position="1"/>
        <end position="55"/>
    </location>
</feature>
<evidence type="ECO:0000256" key="1">
    <source>
        <dbReference type="SAM" id="MobiDB-lite"/>
    </source>
</evidence>
<sequence>MNMQNKRHLDGDESGFSAVKQNQTALANKERDSSQSCHKQTLPQPDHTPPRRFARSLVNPFPSAAAAASSRRACGLRRRRVVVRLEEMEESDSRTMLGALWCVVRGGVPIKTQASLMKTEEIKPTSSPTATERTQTRRIANGLAPRANVAAAALRRAAPGRVRGMMRGILRLLNSFSRESLSGRAKDEAKDEDMEATCGQRERLGAVMLREEGCQLRRDDGRHEWGVAICPSAIPNRHEAANSPAQRGLVRRGAGGGREEPMLTRASPFWNSMWNAFLSTRWSDTALSQFCTDPAHFEPSGAALLLANARSARRLGIHPYTADSETARLGGNISTAGTNISTTSRHRPRDQKILVDRY</sequence>
<gene>
    <name evidence="2" type="ORF">DFH08DRAFT_946383</name>
</gene>
<evidence type="ECO:0000313" key="2">
    <source>
        <dbReference type="EMBL" id="KAJ7300589.1"/>
    </source>
</evidence>
<protein>
    <submittedName>
        <fullName evidence="2">Uncharacterized protein</fullName>
    </submittedName>
</protein>
<dbReference type="AlphaFoldDB" id="A0AAD6YXA2"/>
<feature type="compositionally biased region" description="Polar residues" evidence="1">
    <location>
        <begin position="34"/>
        <end position="43"/>
    </location>
</feature>
<keyword evidence="3" id="KW-1185">Reference proteome</keyword>
<name>A0AAD6YXA2_9AGAR</name>
<dbReference type="Proteomes" id="UP001218218">
    <property type="component" value="Unassembled WGS sequence"/>
</dbReference>
<accession>A0AAD6YXA2</accession>
<evidence type="ECO:0000313" key="3">
    <source>
        <dbReference type="Proteomes" id="UP001218218"/>
    </source>
</evidence>
<comment type="caution">
    <text evidence="2">The sequence shown here is derived from an EMBL/GenBank/DDBJ whole genome shotgun (WGS) entry which is preliminary data.</text>
</comment>
<feature type="region of interest" description="Disordered" evidence="1">
    <location>
        <begin position="238"/>
        <end position="260"/>
    </location>
</feature>